<dbReference type="Proteomes" id="UP000280881">
    <property type="component" value="Unassembled WGS sequence"/>
</dbReference>
<evidence type="ECO:0000313" key="2">
    <source>
        <dbReference type="Proteomes" id="UP000280881"/>
    </source>
</evidence>
<organism evidence="1 2">
    <name type="scientific">Thermovibrio guaymasensis</name>
    <dbReference type="NCBI Taxonomy" id="240167"/>
    <lineage>
        <taxon>Bacteria</taxon>
        <taxon>Pseudomonadati</taxon>
        <taxon>Aquificota</taxon>
        <taxon>Aquificia</taxon>
        <taxon>Desulfurobacteriales</taxon>
        <taxon>Desulfurobacteriaceae</taxon>
        <taxon>Thermovibrio</taxon>
    </lineage>
</organism>
<comment type="caution">
    <text evidence="1">The sequence shown here is derived from an EMBL/GenBank/DDBJ whole genome shotgun (WGS) entry which is preliminary data.</text>
</comment>
<dbReference type="Gene3D" id="3.40.30.10">
    <property type="entry name" value="Glutaredoxin"/>
    <property type="match status" value="1"/>
</dbReference>
<dbReference type="OrthoDB" id="14972at2"/>
<dbReference type="SUPFAM" id="SSF52833">
    <property type="entry name" value="Thioredoxin-like"/>
    <property type="match status" value="1"/>
</dbReference>
<accession>A0A420W5Q3</accession>
<evidence type="ECO:0000313" key="1">
    <source>
        <dbReference type="EMBL" id="RKQ60422.1"/>
    </source>
</evidence>
<gene>
    <name evidence="1" type="ORF">C7457_1499</name>
</gene>
<dbReference type="InterPro" id="IPR036249">
    <property type="entry name" value="Thioredoxin-like_sf"/>
</dbReference>
<dbReference type="AlphaFoldDB" id="A0A420W5Q3"/>
<protein>
    <submittedName>
        <fullName evidence="1">Peroxiredoxin</fullName>
    </submittedName>
</protein>
<keyword evidence="2" id="KW-1185">Reference proteome</keyword>
<name>A0A420W5Q3_9BACT</name>
<proteinExistence type="predicted"/>
<sequence>MAFRLIVYFLVFLISSPAFADWYILLPKERKERRVPPKEVHIQVLKKKKTPLKPYSVEVRKILAPSFVIHTSNRKLKKEELLGKNVVILFVDELFSPGTEKLAKEFEELSRKEGNVFIIVDVNDSDFAYLRKFKKLLSLKRVVVTADSYIFEQFRKNVKELSLPSIVIIDKHGFIRFFSPKLSVDKPEIVKAEIKGILKTLSKA</sequence>
<dbReference type="EMBL" id="RBIE01000004">
    <property type="protein sequence ID" value="RKQ60422.1"/>
    <property type="molecule type" value="Genomic_DNA"/>
</dbReference>
<reference evidence="1 2" key="1">
    <citation type="submission" date="2018-10" db="EMBL/GenBank/DDBJ databases">
        <title>Genomic Encyclopedia of Type Strains, Phase IV (KMG-IV): sequencing the most valuable type-strain genomes for metagenomic binning, comparative biology and taxonomic classification.</title>
        <authorList>
            <person name="Goeker M."/>
        </authorList>
    </citation>
    <scope>NUCLEOTIDE SEQUENCE [LARGE SCALE GENOMIC DNA]</scope>
    <source>
        <strain evidence="1 2">DSM 15521</strain>
    </source>
</reference>
<dbReference type="RefSeq" id="WP_121171635.1">
    <property type="nucleotide sequence ID" value="NZ_RBIE01000004.1"/>
</dbReference>